<comment type="similarity">
    <text evidence="1">Belongs to the N(4)/N(6)-methyltransferase family.</text>
</comment>
<dbReference type="GO" id="GO:0003677">
    <property type="term" value="F:DNA binding"/>
    <property type="evidence" value="ECO:0007669"/>
    <property type="project" value="InterPro"/>
</dbReference>
<dbReference type="GO" id="GO:0032259">
    <property type="term" value="P:methylation"/>
    <property type="evidence" value="ECO:0007669"/>
    <property type="project" value="UniProtKB-KW"/>
</dbReference>
<dbReference type="PRINTS" id="PR00506">
    <property type="entry name" value="D21N6MTFRASE"/>
</dbReference>
<dbReference type="GO" id="GO:0009007">
    <property type="term" value="F:site-specific DNA-methyltransferase (adenine-specific) activity"/>
    <property type="evidence" value="ECO:0007669"/>
    <property type="project" value="UniProtKB-EC"/>
</dbReference>
<comment type="caution">
    <text evidence="8">The sequence shown here is derived from an EMBL/GenBank/DDBJ whole genome shotgun (WGS) entry which is preliminary data.</text>
</comment>
<sequence>MTNLQNPKFQELVAKLREIFQIDRPELDFGIYRILNARAGEIDDYLQNRLAEKVRQALSSGNEAQRELVAREIKEKEDQYQADGINPDTVPKVRELRQKLAQYSVGAGEHENAVFSHLLTFFSRYYKDGDFISQRRYKGDTYAIPYAGEEVMLHWANKDQYYTKSGENFSNYSFKLEDGRAVHFRLVAADTAKDNRKDNDKERRFSLVAAKTVTRVDENGDEYDEERLPVEEVSDSDGSKELIVRFEYAAQPKGTKQEALVSEAVKAVLADAVVKARWPALGNRAPTEKNPQRTLLEKHLSDYTTKNTADYFIHKDLGGFLRRELDFYIKNEVMHLDDVQNAGVFADIEKNLRMIQCLRAIALELITFLAQLEDFQKKLWLKKKFVVSSHYCITLDRVPEDLYPEIAANERQWIQWFELGMRASKTAGSIDELRQHPFLMVDTAVYSTEFKSKLLQKFSSLEETIDGLLIHSDNFQGLNLLGERYREQIKCIYIDPPYNTSSSAIPYKNTFKHSAWATMMHNRIVKLSPLMPQDGAIFVSIDKHERQGLEHVLSEIFGEENQIEELIWSMNTNNSQAPNYSTNHEYVLVYAKNRVIAEQNKDMFREPKPGYAEVMELVARLNPEYPPIANIEEELRKLYRQHQIEYREHVEAEGLEWEDEKKNDPWRGLFNYKNAEYRDSAGRLVAEHEARAKQAVIWIWQEDNTSMPATKQSPTVNDPNHPNYRWYKPKHPITGKECPHPKSGWKYAYEDTPESPGKRSLMSLHRDGRIAWGEDEAKVPRIKRMLHEVETNVGKSVFSDYSDGEKQTHALFNRSGVFLAPKHAKFVSRFIQHASKKNSIVLDCFGGSGSTGQAVISVNREDNGKRKFILIEQGEYFSTVIKPRIQKVVYSPEWKAGKPVSEQAGISHCFKVLKLESYEDTLNNLQLRRTPAQGDLLKTLPQQVKDDYLLHYLLDMESRGSLLSVEDFRKPFDYTLNVAVDSAGAFEPRKIDLVETFNYLIGLRVKRIDMQPARGFVTVTGTLPSGESCLVLWRDCDVLDYEGIGKLCDTLGITPADNTFDVVYINGDHNIPTVLTQTADEGGATRVLKLRQIEPEFLERMFSVEDV</sequence>
<dbReference type="AlphaFoldDB" id="A0A850R6N1"/>
<evidence type="ECO:0000256" key="6">
    <source>
        <dbReference type="ARBA" id="ARBA00047942"/>
    </source>
</evidence>
<gene>
    <name evidence="8" type="ORF">HW932_02070</name>
</gene>
<evidence type="ECO:0000256" key="4">
    <source>
        <dbReference type="ARBA" id="ARBA00022679"/>
    </source>
</evidence>
<protein>
    <recommendedName>
        <fullName evidence="2">site-specific DNA-methyltransferase (adenine-specific)</fullName>
        <ecNumber evidence="2">2.1.1.72</ecNumber>
    </recommendedName>
</protein>
<dbReference type="InterPro" id="IPR029063">
    <property type="entry name" value="SAM-dependent_MTases_sf"/>
</dbReference>
<evidence type="ECO:0000256" key="3">
    <source>
        <dbReference type="ARBA" id="ARBA00022603"/>
    </source>
</evidence>
<evidence type="ECO:0000313" key="9">
    <source>
        <dbReference type="Proteomes" id="UP000592294"/>
    </source>
</evidence>
<keyword evidence="4 8" id="KW-0808">Transferase</keyword>
<comment type="catalytic activity">
    <reaction evidence="6">
        <text>a 2'-deoxyadenosine in DNA + S-adenosyl-L-methionine = an N(6)-methyl-2'-deoxyadenosine in DNA + S-adenosyl-L-homocysteine + H(+)</text>
        <dbReference type="Rhea" id="RHEA:15197"/>
        <dbReference type="Rhea" id="RHEA-COMP:12418"/>
        <dbReference type="Rhea" id="RHEA-COMP:12419"/>
        <dbReference type="ChEBI" id="CHEBI:15378"/>
        <dbReference type="ChEBI" id="CHEBI:57856"/>
        <dbReference type="ChEBI" id="CHEBI:59789"/>
        <dbReference type="ChEBI" id="CHEBI:90615"/>
        <dbReference type="ChEBI" id="CHEBI:90616"/>
        <dbReference type="EC" id="2.1.1.72"/>
    </reaction>
</comment>
<dbReference type="InterPro" id="IPR002052">
    <property type="entry name" value="DNA_methylase_N6_adenine_CS"/>
</dbReference>
<evidence type="ECO:0000259" key="7">
    <source>
        <dbReference type="Pfam" id="PF01555"/>
    </source>
</evidence>
<dbReference type="PROSITE" id="PS00092">
    <property type="entry name" value="N6_MTASE"/>
    <property type="match status" value="1"/>
</dbReference>
<evidence type="ECO:0000256" key="2">
    <source>
        <dbReference type="ARBA" id="ARBA00011900"/>
    </source>
</evidence>
<organism evidence="8 9">
    <name type="scientific">Allochromatium humboldtianum</name>
    <dbReference type="NCBI Taxonomy" id="504901"/>
    <lineage>
        <taxon>Bacteria</taxon>
        <taxon>Pseudomonadati</taxon>
        <taxon>Pseudomonadota</taxon>
        <taxon>Gammaproteobacteria</taxon>
        <taxon>Chromatiales</taxon>
        <taxon>Chromatiaceae</taxon>
        <taxon>Allochromatium</taxon>
    </lineage>
</organism>
<dbReference type="Proteomes" id="UP000592294">
    <property type="component" value="Unassembled WGS sequence"/>
</dbReference>
<reference evidence="8 9" key="1">
    <citation type="submission" date="2020-06" db="EMBL/GenBank/DDBJ databases">
        <title>Whole-genome sequence of Allochromatium humboldtianum DSM 21881, type strain.</title>
        <authorList>
            <person name="Kyndt J.A."/>
            <person name="Meyer T.E."/>
        </authorList>
    </citation>
    <scope>NUCLEOTIDE SEQUENCE [LARGE SCALE GENOMIC DNA]</scope>
    <source>
        <strain evidence="8 9">DSM 21881</strain>
    </source>
</reference>
<evidence type="ECO:0000256" key="1">
    <source>
        <dbReference type="ARBA" id="ARBA00006594"/>
    </source>
</evidence>
<evidence type="ECO:0000313" key="8">
    <source>
        <dbReference type="EMBL" id="NVZ08046.1"/>
    </source>
</evidence>
<accession>A0A850R6N1</accession>
<dbReference type="InterPro" id="IPR002295">
    <property type="entry name" value="N4/N6-MTase_EcoPI_Mod-like"/>
</dbReference>
<dbReference type="GO" id="GO:0008170">
    <property type="term" value="F:N-methyltransferase activity"/>
    <property type="evidence" value="ECO:0007669"/>
    <property type="project" value="InterPro"/>
</dbReference>
<name>A0A850R6N1_9GAMM</name>
<keyword evidence="9" id="KW-1185">Reference proteome</keyword>
<keyword evidence="5" id="KW-0949">S-adenosyl-L-methionine</keyword>
<keyword evidence="3 8" id="KW-0489">Methyltransferase</keyword>
<dbReference type="InterPro" id="IPR002941">
    <property type="entry name" value="DNA_methylase_N4/N6"/>
</dbReference>
<dbReference type="EMBL" id="JABZEO010000001">
    <property type="protein sequence ID" value="NVZ08046.1"/>
    <property type="molecule type" value="Genomic_DNA"/>
</dbReference>
<dbReference type="EC" id="2.1.1.72" evidence="2"/>
<feature type="domain" description="DNA methylase N-4/N-6" evidence="7">
    <location>
        <begin position="489"/>
        <end position="881"/>
    </location>
</feature>
<dbReference type="Pfam" id="PF01555">
    <property type="entry name" value="N6_N4_Mtase"/>
    <property type="match status" value="1"/>
</dbReference>
<dbReference type="SUPFAM" id="SSF53335">
    <property type="entry name" value="S-adenosyl-L-methionine-dependent methyltransferases"/>
    <property type="match status" value="1"/>
</dbReference>
<evidence type="ECO:0000256" key="5">
    <source>
        <dbReference type="ARBA" id="ARBA00022691"/>
    </source>
</evidence>
<dbReference type="Gene3D" id="3.40.50.150">
    <property type="entry name" value="Vaccinia Virus protein VP39"/>
    <property type="match status" value="1"/>
</dbReference>
<proteinExistence type="inferred from homology"/>